<reference evidence="2" key="2">
    <citation type="journal article" date="2014" name="ISME J.">
        <title>Microbial stratification in low pH oxic and suboxic macroscopic growths along an acid mine drainage.</title>
        <authorList>
            <person name="Mendez-Garcia C."/>
            <person name="Mesa V."/>
            <person name="Sprenger R.R."/>
            <person name="Richter M."/>
            <person name="Diez M.S."/>
            <person name="Solano J."/>
            <person name="Bargiela R."/>
            <person name="Golyshina O.V."/>
            <person name="Manteca A."/>
            <person name="Ramos J.L."/>
            <person name="Gallego J.R."/>
            <person name="Llorente I."/>
            <person name="Martins Dos Santos V.A."/>
            <person name="Jensen O.N."/>
            <person name="Pelaez A.I."/>
            <person name="Sanchez J."/>
            <person name="Ferrer M."/>
        </authorList>
    </citation>
    <scope>NUCLEOTIDE SEQUENCE</scope>
</reference>
<feature type="domain" description="Threonylcarbamoyl-AMP synthase C-terminal" evidence="1">
    <location>
        <begin position="3"/>
        <end position="67"/>
    </location>
</feature>
<gene>
    <name evidence="2" type="ORF">B1B_06566</name>
</gene>
<reference evidence="2" key="1">
    <citation type="submission" date="2013-08" db="EMBL/GenBank/DDBJ databases">
        <authorList>
            <person name="Mendez C."/>
            <person name="Richter M."/>
            <person name="Ferrer M."/>
            <person name="Sanchez J."/>
        </authorList>
    </citation>
    <scope>NUCLEOTIDE SEQUENCE</scope>
</reference>
<evidence type="ECO:0000259" key="1">
    <source>
        <dbReference type="Pfam" id="PF03481"/>
    </source>
</evidence>
<sequence length="71" mass="7854">MCSDEVAEAVHGDCINLGSATNLFEIARNLYPSFRKLDTSDYMEGIIHGFHETGIGLAIMNRIRKASIPIE</sequence>
<organism evidence="2">
    <name type="scientific">mine drainage metagenome</name>
    <dbReference type="NCBI Taxonomy" id="410659"/>
    <lineage>
        <taxon>unclassified sequences</taxon>
        <taxon>metagenomes</taxon>
        <taxon>ecological metagenomes</taxon>
    </lineage>
</organism>
<dbReference type="Gene3D" id="3.40.50.11030">
    <property type="entry name" value="Threonylcarbamoyl-AMP synthase, C-terminal domain"/>
    <property type="match status" value="1"/>
</dbReference>
<name>T1AW73_9ZZZZ</name>
<dbReference type="InterPro" id="IPR005145">
    <property type="entry name" value="Sua5_C"/>
</dbReference>
<protein>
    <submittedName>
        <fullName evidence="2">SUA5 domain protein</fullName>
    </submittedName>
</protein>
<dbReference type="InterPro" id="IPR038385">
    <property type="entry name" value="Sua5/YwlC_C"/>
</dbReference>
<accession>T1AW73</accession>
<comment type="caution">
    <text evidence="2">The sequence shown here is derived from an EMBL/GenBank/DDBJ whole genome shotgun (WGS) entry which is preliminary data.</text>
</comment>
<proteinExistence type="predicted"/>
<evidence type="ECO:0000313" key="2">
    <source>
        <dbReference type="EMBL" id="EQD64876.1"/>
    </source>
</evidence>
<dbReference type="EMBL" id="AUZY01004151">
    <property type="protein sequence ID" value="EQD64876.1"/>
    <property type="molecule type" value="Genomic_DNA"/>
</dbReference>
<dbReference type="AlphaFoldDB" id="T1AW73"/>
<dbReference type="Pfam" id="PF03481">
    <property type="entry name" value="Sua5_C"/>
    <property type="match status" value="1"/>
</dbReference>